<feature type="compositionally biased region" description="Polar residues" evidence="1">
    <location>
        <begin position="722"/>
        <end position="742"/>
    </location>
</feature>
<dbReference type="Proteomes" id="UP000762676">
    <property type="component" value="Unassembled WGS sequence"/>
</dbReference>
<proteinExistence type="predicted"/>
<feature type="compositionally biased region" description="Polar residues" evidence="1">
    <location>
        <begin position="1"/>
        <end position="15"/>
    </location>
</feature>
<dbReference type="AlphaFoldDB" id="A0AAV4FDZ7"/>
<sequence>MASSGPSESQVSSIYETGIPLKTNANHTDMDNKSISDENDRNSNVSPTKTSDPARKKTFKIISVKKGGGGTGSGDLVTDNDADSVDGLDESQTEDLSSEFYDSSKATDLDIDAPDAPLTPDEVTSTTTIVMKQRPDQNSQSRFKVVRIETKDPFRRGKWVCHDFFDSAPAAVVTLNGSKAIEDSIIQSALPVALSSSTSVHYVQDVNDSSSNLFVAPVVPINPSSVPGQPILTDMFFPIQPALASQAQSNIDGSQNVVTQYPQPIHMSVAGGASSSSSFHNLAQPGVTTIVQSLPHTNVFPYAQNGPSSTFLNSNAVEKTSQPIIMPNATMAAVSGSGPSMPQSMATIPNALESELEGANRPAQPFTVTSPGTVIHSQTPVQPLTPHQAMVTAEGGGVIVVEDNSTAINSGSAIVGSAGQTLPGMAVVNPEDIKVEPASSAEQMGPGMDESMSSVKTLEPGDTQDPAKLEEAVETMYIGLEGNEEDNDERSCWGPPPQAKRPQGWPERFTPLACARVGMESPAGSCGLTCMACAPINSAYNTPVPSPLTVLPQPQTSPGVATGASPFMDANLMAAAAYSSVSSPQSSFVAMGAGTPNITPSNGGPIPAFLVSSAGDFYLPAVPPLSMAFAGLPGPPPQASFYAPAAASAMFAPLQSLYSGMPSAFTAPIPPMSARENQARSLLASPQPEAETTAEGSLKNNICGVTQGLHDTTREYGLVSEKNQTGGSTSLSKHSNATNSPGDNRERSPSMSRQQDLSAREASAPLASAASLGTSSSSNINNSSKSNIHALFDPQQQQHEYCQPAAAAPVDDEDESGYVVLALTTHCVLRACLFAVVVELLWQATSPHLLHPTTIYLTCISRFRAVGCL</sequence>
<dbReference type="PANTHER" id="PTHR46745">
    <property type="entry name" value="TSC22 DOMAIN FAMILY PROTEIN 1"/>
    <property type="match status" value="1"/>
</dbReference>
<dbReference type="GO" id="GO:0043066">
    <property type="term" value="P:negative regulation of apoptotic process"/>
    <property type="evidence" value="ECO:0007669"/>
    <property type="project" value="TreeGrafter"/>
</dbReference>
<evidence type="ECO:0000313" key="2">
    <source>
        <dbReference type="EMBL" id="GFR71632.1"/>
    </source>
</evidence>
<evidence type="ECO:0000313" key="3">
    <source>
        <dbReference type="Proteomes" id="UP000762676"/>
    </source>
</evidence>
<organism evidence="2 3">
    <name type="scientific">Elysia marginata</name>
    <dbReference type="NCBI Taxonomy" id="1093978"/>
    <lineage>
        <taxon>Eukaryota</taxon>
        <taxon>Metazoa</taxon>
        <taxon>Spiralia</taxon>
        <taxon>Lophotrochozoa</taxon>
        <taxon>Mollusca</taxon>
        <taxon>Gastropoda</taxon>
        <taxon>Heterobranchia</taxon>
        <taxon>Euthyneura</taxon>
        <taxon>Panpulmonata</taxon>
        <taxon>Sacoglossa</taxon>
        <taxon>Placobranchoidea</taxon>
        <taxon>Plakobranchidae</taxon>
        <taxon>Elysia</taxon>
    </lineage>
</organism>
<feature type="region of interest" description="Disordered" evidence="1">
    <location>
        <begin position="677"/>
        <end position="699"/>
    </location>
</feature>
<feature type="region of interest" description="Disordered" evidence="1">
    <location>
        <begin position="722"/>
        <end position="786"/>
    </location>
</feature>
<feature type="region of interest" description="Disordered" evidence="1">
    <location>
        <begin position="438"/>
        <end position="463"/>
    </location>
</feature>
<dbReference type="GO" id="GO:0005829">
    <property type="term" value="C:cytosol"/>
    <property type="evidence" value="ECO:0007669"/>
    <property type="project" value="TreeGrafter"/>
</dbReference>
<feature type="compositionally biased region" description="Polar residues" evidence="1">
    <location>
        <begin position="42"/>
        <end position="51"/>
    </location>
</feature>
<name>A0AAV4FDZ7_9GAST</name>
<feature type="region of interest" description="Disordered" evidence="1">
    <location>
        <begin position="1"/>
        <end position="98"/>
    </location>
</feature>
<dbReference type="PANTHER" id="PTHR46745:SF1">
    <property type="entry name" value="TSC22 DOMAIN FAMILY PROTEIN 1"/>
    <property type="match status" value="1"/>
</dbReference>
<feature type="compositionally biased region" description="Low complexity" evidence="1">
    <location>
        <begin position="760"/>
        <end position="786"/>
    </location>
</feature>
<dbReference type="GO" id="GO:0008284">
    <property type="term" value="P:positive regulation of cell population proliferation"/>
    <property type="evidence" value="ECO:0007669"/>
    <property type="project" value="TreeGrafter"/>
</dbReference>
<accession>A0AAV4FDZ7</accession>
<feature type="compositionally biased region" description="Acidic residues" evidence="1">
    <location>
        <begin position="78"/>
        <end position="97"/>
    </location>
</feature>
<protein>
    <submittedName>
        <fullName evidence="2">TSC22 domain family protein 1-like</fullName>
    </submittedName>
</protein>
<feature type="compositionally biased region" description="Basic and acidic residues" evidence="1">
    <location>
        <begin position="28"/>
        <end position="41"/>
    </location>
</feature>
<gene>
    <name evidence="2" type="ORF">ElyMa_003818600</name>
</gene>
<keyword evidence="3" id="KW-1185">Reference proteome</keyword>
<evidence type="ECO:0000256" key="1">
    <source>
        <dbReference type="SAM" id="MobiDB-lite"/>
    </source>
</evidence>
<dbReference type="GO" id="GO:0005634">
    <property type="term" value="C:nucleus"/>
    <property type="evidence" value="ECO:0007669"/>
    <property type="project" value="TreeGrafter"/>
</dbReference>
<reference evidence="2 3" key="1">
    <citation type="journal article" date="2021" name="Elife">
        <title>Chloroplast acquisition without the gene transfer in kleptoplastic sea slugs, Plakobranchus ocellatus.</title>
        <authorList>
            <person name="Maeda T."/>
            <person name="Takahashi S."/>
            <person name="Yoshida T."/>
            <person name="Shimamura S."/>
            <person name="Takaki Y."/>
            <person name="Nagai Y."/>
            <person name="Toyoda A."/>
            <person name="Suzuki Y."/>
            <person name="Arimoto A."/>
            <person name="Ishii H."/>
            <person name="Satoh N."/>
            <person name="Nishiyama T."/>
            <person name="Hasebe M."/>
            <person name="Maruyama T."/>
            <person name="Minagawa J."/>
            <person name="Obokata J."/>
            <person name="Shigenobu S."/>
        </authorList>
    </citation>
    <scope>NUCLEOTIDE SEQUENCE [LARGE SCALE GENOMIC DNA]</scope>
</reference>
<dbReference type="EMBL" id="BMAT01007800">
    <property type="protein sequence ID" value="GFR71632.1"/>
    <property type="molecule type" value="Genomic_DNA"/>
</dbReference>
<feature type="region of interest" description="Disordered" evidence="1">
    <location>
        <begin position="484"/>
        <end position="504"/>
    </location>
</feature>
<comment type="caution">
    <text evidence="2">The sequence shown here is derived from an EMBL/GenBank/DDBJ whole genome shotgun (WGS) entry which is preliminary data.</text>
</comment>